<evidence type="ECO:0000256" key="2">
    <source>
        <dbReference type="ARBA" id="ARBA00004308"/>
    </source>
</evidence>
<evidence type="ECO:0000256" key="4">
    <source>
        <dbReference type="ARBA" id="ARBA00022679"/>
    </source>
</evidence>
<feature type="domain" description="RING-type" evidence="12">
    <location>
        <begin position="117"/>
        <end position="160"/>
    </location>
</feature>
<dbReference type="UniPathway" id="UPA00143"/>
<dbReference type="GO" id="GO:0061630">
    <property type="term" value="F:ubiquitin protein ligase activity"/>
    <property type="evidence" value="ECO:0007669"/>
    <property type="project" value="UniProtKB-UniRule"/>
</dbReference>
<keyword evidence="9 11" id="KW-0472">Membrane</keyword>
<evidence type="ECO:0000256" key="5">
    <source>
        <dbReference type="ARBA" id="ARBA00022723"/>
    </source>
</evidence>
<keyword evidence="11" id="KW-1133">Transmembrane helix</keyword>
<sequence length="299" mass="33155">MQGSCALRSTEPCSAFTISDRIIAIRGTLVLCEFGNRFSLDDLFTSKAGKRVFPSVYPGFQLTFALLPSQKQLKAFGLIVPSETETNTTMDEFPLKMLSSDAAPQQSSAANNGGFDCNICLDFAVDPVVTLCGHLYCWPCIYKWLHMEGRIPPQSCPVCKAALSDDSLVPLYGRGRPAKRQHQALAIPRRPPNHQRHRHLHPHLGHGDELLSSSLPPPRMVSSATVGVLGEMVVAVLPWVFRNHPVGAGMAGGLYYSSPYQQAVGGGLRLRREEMQVERWLNQIWMFVFCCAIFCFLLF</sequence>
<evidence type="ECO:0000259" key="12">
    <source>
        <dbReference type="PROSITE" id="PS50089"/>
    </source>
</evidence>
<evidence type="ECO:0000313" key="14">
    <source>
        <dbReference type="Proteomes" id="UP000233837"/>
    </source>
</evidence>
<dbReference type="GO" id="GO:0008270">
    <property type="term" value="F:zinc ion binding"/>
    <property type="evidence" value="ECO:0007669"/>
    <property type="project" value="UniProtKB-KW"/>
</dbReference>
<keyword evidence="5 11" id="KW-0479">Metal-binding</keyword>
<comment type="domain">
    <text evidence="11">The RING-type zinc finger domain is responsible for E3 ligase activity.</text>
</comment>
<gene>
    <name evidence="13" type="primary">RMA1</name>
    <name evidence="13" type="ORF">MA16_Dca014448</name>
</gene>
<comment type="subcellular location">
    <subcellularLocation>
        <location evidence="2">Endomembrane system</location>
    </subcellularLocation>
    <subcellularLocation>
        <location evidence="11">Endoplasmic reticulum membrane</location>
        <topology evidence="11">Single-pass type IV membrane protein</topology>
    </subcellularLocation>
</comment>
<comment type="function">
    <text evidence="11">E3 ubiquitin-protein ligase.</text>
</comment>
<dbReference type="SUPFAM" id="SSF57850">
    <property type="entry name" value="RING/U-box"/>
    <property type="match status" value="1"/>
</dbReference>
<dbReference type="PANTHER" id="PTHR12313">
    <property type="entry name" value="E3 UBIQUITIN-PROTEIN LIGASE RNF5-RELATED"/>
    <property type="match status" value="1"/>
</dbReference>
<comment type="pathway">
    <text evidence="3 11">Protein modification; protein ubiquitination.</text>
</comment>
<keyword evidence="11" id="KW-0256">Endoplasmic reticulum</keyword>
<keyword evidence="14" id="KW-1185">Reference proteome</keyword>
<dbReference type="InterPro" id="IPR045103">
    <property type="entry name" value="RNF5/RNF185-like"/>
</dbReference>
<reference evidence="13 14" key="1">
    <citation type="journal article" date="2016" name="Sci. Rep.">
        <title>The Dendrobium catenatum Lindl. genome sequence provides insights into polysaccharide synthase, floral development and adaptive evolution.</title>
        <authorList>
            <person name="Zhang G.Q."/>
            <person name="Xu Q."/>
            <person name="Bian C."/>
            <person name="Tsai W.C."/>
            <person name="Yeh C.M."/>
            <person name="Liu K.W."/>
            <person name="Yoshida K."/>
            <person name="Zhang L.S."/>
            <person name="Chang S.B."/>
            <person name="Chen F."/>
            <person name="Shi Y."/>
            <person name="Su Y.Y."/>
            <person name="Zhang Y.Q."/>
            <person name="Chen L.J."/>
            <person name="Yin Y."/>
            <person name="Lin M."/>
            <person name="Huang H."/>
            <person name="Deng H."/>
            <person name="Wang Z.W."/>
            <person name="Zhu S.L."/>
            <person name="Zhao X."/>
            <person name="Deng C."/>
            <person name="Niu S.C."/>
            <person name="Huang J."/>
            <person name="Wang M."/>
            <person name="Liu G.H."/>
            <person name="Yang H.J."/>
            <person name="Xiao X.J."/>
            <person name="Hsiao Y.Y."/>
            <person name="Wu W.L."/>
            <person name="Chen Y.Y."/>
            <person name="Mitsuda N."/>
            <person name="Ohme-Takagi M."/>
            <person name="Luo Y.B."/>
            <person name="Van de Peer Y."/>
            <person name="Liu Z.J."/>
        </authorList>
    </citation>
    <scope>NUCLEOTIDE SEQUENCE [LARGE SCALE GENOMIC DNA]</scope>
    <source>
        <tissue evidence="13">The whole plant</tissue>
    </source>
</reference>
<dbReference type="Proteomes" id="UP000233837">
    <property type="component" value="Unassembled WGS sequence"/>
</dbReference>
<dbReference type="InterPro" id="IPR013083">
    <property type="entry name" value="Znf_RING/FYVE/PHD"/>
</dbReference>
<accession>A0A2I0VTU8</accession>
<organism evidence="13 14">
    <name type="scientific">Dendrobium catenatum</name>
    <dbReference type="NCBI Taxonomy" id="906689"/>
    <lineage>
        <taxon>Eukaryota</taxon>
        <taxon>Viridiplantae</taxon>
        <taxon>Streptophyta</taxon>
        <taxon>Embryophyta</taxon>
        <taxon>Tracheophyta</taxon>
        <taxon>Spermatophyta</taxon>
        <taxon>Magnoliopsida</taxon>
        <taxon>Liliopsida</taxon>
        <taxon>Asparagales</taxon>
        <taxon>Orchidaceae</taxon>
        <taxon>Epidendroideae</taxon>
        <taxon>Malaxideae</taxon>
        <taxon>Dendrobiinae</taxon>
        <taxon>Dendrobium</taxon>
    </lineage>
</organism>
<proteinExistence type="predicted"/>
<keyword evidence="6 10" id="KW-0863">Zinc-finger</keyword>
<dbReference type="EMBL" id="KZ503238">
    <property type="protein sequence ID" value="PKU66841.1"/>
    <property type="molecule type" value="Genomic_DNA"/>
</dbReference>
<evidence type="ECO:0000256" key="9">
    <source>
        <dbReference type="ARBA" id="ARBA00023136"/>
    </source>
</evidence>
<dbReference type="EC" id="2.3.2.27" evidence="11"/>
<dbReference type="GO" id="GO:0005789">
    <property type="term" value="C:endoplasmic reticulum membrane"/>
    <property type="evidence" value="ECO:0007669"/>
    <property type="project" value="UniProtKB-SubCell"/>
</dbReference>
<dbReference type="SMART" id="SM00184">
    <property type="entry name" value="RING"/>
    <property type="match status" value="1"/>
</dbReference>
<evidence type="ECO:0000256" key="6">
    <source>
        <dbReference type="ARBA" id="ARBA00022771"/>
    </source>
</evidence>
<dbReference type="InterPro" id="IPR001841">
    <property type="entry name" value="Znf_RING"/>
</dbReference>
<evidence type="ECO:0000313" key="13">
    <source>
        <dbReference type="EMBL" id="PKU66841.1"/>
    </source>
</evidence>
<dbReference type="GO" id="GO:0006511">
    <property type="term" value="P:ubiquitin-dependent protein catabolic process"/>
    <property type="evidence" value="ECO:0007669"/>
    <property type="project" value="UniProtKB-UniRule"/>
</dbReference>
<evidence type="ECO:0000256" key="7">
    <source>
        <dbReference type="ARBA" id="ARBA00022786"/>
    </source>
</evidence>
<dbReference type="Pfam" id="PF00097">
    <property type="entry name" value="zf-C3HC4"/>
    <property type="match status" value="1"/>
</dbReference>
<name>A0A2I0VTU8_9ASPA</name>
<feature type="transmembrane region" description="Helical" evidence="11">
    <location>
        <begin position="280"/>
        <end position="298"/>
    </location>
</feature>
<keyword evidence="11" id="KW-0812">Transmembrane</keyword>
<dbReference type="PROSITE" id="PS00518">
    <property type="entry name" value="ZF_RING_1"/>
    <property type="match status" value="1"/>
</dbReference>
<evidence type="ECO:0000256" key="8">
    <source>
        <dbReference type="ARBA" id="ARBA00022833"/>
    </source>
</evidence>
<comment type="catalytic activity">
    <reaction evidence="1 11">
        <text>S-ubiquitinyl-[E2 ubiquitin-conjugating enzyme]-L-cysteine + [acceptor protein]-L-lysine = [E2 ubiquitin-conjugating enzyme]-L-cysteine + N(6)-ubiquitinyl-[acceptor protein]-L-lysine.</text>
        <dbReference type="EC" id="2.3.2.27"/>
    </reaction>
</comment>
<keyword evidence="4 11" id="KW-0808">Transferase</keyword>
<evidence type="ECO:0000256" key="11">
    <source>
        <dbReference type="RuleBase" id="RU369090"/>
    </source>
</evidence>
<dbReference type="PROSITE" id="PS50089">
    <property type="entry name" value="ZF_RING_2"/>
    <property type="match status" value="1"/>
</dbReference>
<dbReference type="Gene3D" id="3.30.40.10">
    <property type="entry name" value="Zinc/RING finger domain, C3HC4 (zinc finger)"/>
    <property type="match status" value="1"/>
</dbReference>
<keyword evidence="8 11" id="KW-0862">Zinc</keyword>
<dbReference type="InterPro" id="IPR018957">
    <property type="entry name" value="Znf_C3HC4_RING-type"/>
</dbReference>
<evidence type="ECO:0000256" key="3">
    <source>
        <dbReference type="ARBA" id="ARBA00004906"/>
    </source>
</evidence>
<evidence type="ECO:0000256" key="1">
    <source>
        <dbReference type="ARBA" id="ARBA00000900"/>
    </source>
</evidence>
<keyword evidence="7 11" id="KW-0833">Ubl conjugation pathway</keyword>
<dbReference type="GO" id="GO:0016567">
    <property type="term" value="P:protein ubiquitination"/>
    <property type="evidence" value="ECO:0007669"/>
    <property type="project" value="UniProtKB-UniPathway"/>
</dbReference>
<dbReference type="InterPro" id="IPR017907">
    <property type="entry name" value="Znf_RING_CS"/>
</dbReference>
<evidence type="ECO:0000256" key="10">
    <source>
        <dbReference type="PROSITE-ProRule" id="PRU00175"/>
    </source>
</evidence>
<protein>
    <recommendedName>
        <fullName evidence="11">E3 ubiquitin-protein ligase RMA</fullName>
        <ecNumber evidence="11">2.3.2.27</ecNumber>
    </recommendedName>
    <alternativeName>
        <fullName evidence="11">Protein RING membrane-anchor</fullName>
    </alternativeName>
    <alternativeName>
        <fullName evidence="11">RING-type E3 ubiquitin transferase RMA</fullName>
    </alternativeName>
</protein>
<dbReference type="AlphaFoldDB" id="A0A2I0VTU8"/>
<reference evidence="13 14" key="2">
    <citation type="journal article" date="2017" name="Nature">
        <title>The Apostasia genome and the evolution of orchids.</title>
        <authorList>
            <person name="Zhang G.Q."/>
            <person name="Liu K.W."/>
            <person name="Li Z."/>
            <person name="Lohaus R."/>
            <person name="Hsiao Y.Y."/>
            <person name="Niu S.C."/>
            <person name="Wang J.Y."/>
            <person name="Lin Y.C."/>
            <person name="Xu Q."/>
            <person name="Chen L.J."/>
            <person name="Yoshida K."/>
            <person name="Fujiwara S."/>
            <person name="Wang Z.W."/>
            <person name="Zhang Y.Q."/>
            <person name="Mitsuda N."/>
            <person name="Wang M."/>
            <person name="Liu G.H."/>
            <person name="Pecoraro L."/>
            <person name="Huang H.X."/>
            <person name="Xiao X.J."/>
            <person name="Lin M."/>
            <person name="Wu X.Y."/>
            <person name="Wu W.L."/>
            <person name="Chen Y.Y."/>
            <person name="Chang S.B."/>
            <person name="Sakamoto S."/>
            <person name="Ohme-Takagi M."/>
            <person name="Yagi M."/>
            <person name="Zeng S.J."/>
            <person name="Shen C.Y."/>
            <person name="Yeh C.M."/>
            <person name="Luo Y.B."/>
            <person name="Tsai W.C."/>
            <person name="Van de Peer Y."/>
            <person name="Liu Z.J."/>
        </authorList>
    </citation>
    <scope>NUCLEOTIDE SEQUENCE [LARGE SCALE GENOMIC DNA]</scope>
    <source>
        <tissue evidence="13">The whole plant</tissue>
    </source>
</reference>
<dbReference type="STRING" id="906689.A0A2I0VTU8"/>